<name>A0A975A0U0_9BACT</name>
<evidence type="ECO:0000256" key="1">
    <source>
        <dbReference type="SAM" id="MobiDB-lite"/>
    </source>
</evidence>
<dbReference type="GO" id="GO:0006935">
    <property type="term" value="P:chemotaxis"/>
    <property type="evidence" value="ECO:0007669"/>
    <property type="project" value="InterPro"/>
</dbReference>
<proteinExistence type="predicted"/>
<feature type="domain" description="CheW-like" evidence="2">
    <location>
        <begin position="28"/>
        <end position="174"/>
    </location>
</feature>
<gene>
    <name evidence="3" type="ORF">JR347_00390</name>
</gene>
<dbReference type="KEGG" id="fuv:JR347_00390"/>
<feature type="region of interest" description="Disordered" evidence="1">
    <location>
        <begin position="1"/>
        <end position="20"/>
    </location>
</feature>
<keyword evidence="4" id="KW-1185">Reference proteome</keyword>
<dbReference type="EMBL" id="CP070608">
    <property type="protein sequence ID" value="QSE97581.1"/>
    <property type="molecule type" value="Genomic_DNA"/>
</dbReference>
<dbReference type="Pfam" id="PF01584">
    <property type="entry name" value="CheW"/>
    <property type="match status" value="1"/>
</dbReference>
<dbReference type="Gene3D" id="2.30.30.40">
    <property type="entry name" value="SH3 Domains"/>
    <property type="match status" value="1"/>
</dbReference>
<dbReference type="GO" id="GO:0005829">
    <property type="term" value="C:cytosol"/>
    <property type="evidence" value="ECO:0007669"/>
    <property type="project" value="TreeGrafter"/>
</dbReference>
<dbReference type="InterPro" id="IPR036061">
    <property type="entry name" value="CheW-like_dom_sf"/>
</dbReference>
<dbReference type="PROSITE" id="PS50851">
    <property type="entry name" value="CHEW"/>
    <property type="match status" value="1"/>
</dbReference>
<dbReference type="PANTHER" id="PTHR22617">
    <property type="entry name" value="CHEMOTAXIS SENSOR HISTIDINE KINASE-RELATED"/>
    <property type="match status" value="1"/>
</dbReference>
<dbReference type="GO" id="GO:0007165">
    <property type="term" value="P:signal transduction"/>
    <property type="evidence" value="ECO:0007669"/>
    <property type="project" value="InterPro"/>
</dbReference>
<evidence type="ECO:0000313" key="3">
    <source>
        <dbReference type="EMBL" id="QSE97581.1"/>
    </source>
</evidence>
<dbReference type="RefSeq" id="WP_205722091.1">
    <property type="nucleotide sequence ID" value="NZ_CP070608.1"/>
</dbReference>
<dbReference type="InterPro" id="IPR039315">
    <property type="entry name" value="CheW"/>
</dbReference>
<dbReference type="Gene3D" id="2.40.50.180">
    <property type="entry name" value="CheA-289, Domain 4"/>
    <property type="match status" value="1"/>
</dbReference>
<dbReference type="Proteomes" id="UP000662783">
    <property type="component" value="Chromosome"/>
</dbReference>
<dbReference type="AlphaFoldDB" id="A0A975A0U0"/>
<reference evidence="3" key="1">
    <citation type="submission" date="2021-02" db="EMBL/GenBank/DDBJ databases">
        <title>Fulvivirga sp. S481 isolated from sea water.</title>
        <authorList>
            <person name="Bae S.S."/>
            <person name="Baek K."/>
        </authorList>
    </citation>
    <scope>NUCLEOTIDE SEQUENCE</scope>
    <source>
        <strain evidence="3">S481</strain>
    </source>
</reference>
<dbReference type="SUPFAM" id="SSF50341">
    <property type="entry name" value="CheW-like"/>
    <property type="match status" value="1"/>
</dbReference>
<evidence type="ECO:0000259" key="2">
    <source>
        <dbReference type="PROSITE" id="PS50851"/>
    </source>
</evidence>
<evidence type="ECO:0000313" key="4">
    <source>
        <dbReference type="Proteomes" id="UP000662783"/>
    </source>
</evidence>
<sequence length="182" mass="20184">MSTEKKSLKEKVQKAKEQKAEELDDLSNIQLIVFKQGEEEYALNIDQIKEVVITPNITKMPQSPSYIKGVANIRGNIIAIVDLEEKFGIKSERDTLNEGGKNFTLVIESEDVKIGILVKEVPNTLAVSKGDIDEAVNVIHNSNMDQNYITGIVKIDGRLVILIDVFRVVSESDISSSNKIAV</sequence>
<protein>
    <submittedName>
        <fullName evidence="3">Chemotaxis protein CheW</fullName>
    </submittedName>
</protein>
<dbReference type="PANTHER" id="PTHR22617:SF23">
    <property type="entry name" value="CHEMOTAXIS PROTEIN CHEW"/>
    <property type="match status" value="1"/>
</dbReference>
<accession>A0A975A0U0</accession>
<dbReference type="InterPro" id="IPR002545">
    <property type="entry name" value="CheW-lke_dom"/>
</dbReference>
<organism evidence="3 4">
    <name type="scientific">Fulvivirga lutea</name>
    <dbReference type="NCBI Taxonomy" id="2810512"/>
    <lineage>
        <taxon>Bacteria</taxon>
        <taxon>Pseudomonadati</taxon>
        <taxon>Bacteroidota</taxon>
        <taxon>Cytophagia</taxon>
        <taxon>Cytophagales</taxon>
        <taxon>Fulvivirgaceae</taxon>
        <taxon>Fulvivirga</taxon>
    </lineage>
</organism>
<dbReference type="SMART" id="SM00260">
    <property type="entry name" value="CheW"/>
    <property type="match status" value="1"/>
</dbReference>